<evidence type="ECO:0000259" key="1">
    <source>
        <dbReference type="Pfam" id="PF13843"/>
    </source>
</evidence>
<dbReference type="GO" id="GO:0043565">
    <property type="term" value="F:sequence-specific DNA binding"/>
    <property type="evidence" value="ECO:0007669"/>
    <property type="project" value="TreeGrafter"/>
</dbReference>
<dbReference type="AlphaFoldDB" id="A0A9J6FAE0"/>
<dbReference type="OMA" id="NENIGYY"/>
<proteinExistence type="predicted"/>
<evidence type="ECO:0000313" key="2">
    <source>
        <dbReference type="EMBL" id="KAH9359472.1"/>
    </source>
</evidence>
<dbReference type="Proteomes" id="UP000821853">
    <property type="component" value="Chromosome 1"/>
</dbReference>
<evidence type="ECO:0000313" key="3">
    <source>
        <dbReference type="Proteomes" id="UP000821853"/>
    </source>
</evidence>
<organism evidence="2 3">
    <name type="scientific">Haemaphysalis longicornis</name>
    <name type="common">Bush tick</name>
    <dbReference type="NCBI Taxonomy" id="44386"/>
    <lineage>
        <taxon>Eukaryota</taxon>
        <taxon>Metazoa</taxon>
        <taxon>Ecdysozoa</taxon>
        <taxon>Arthropoda</taxon>
        <taxon>Chelicerata</taxon>
        <taxon>Arachnida</taxon>
        <taxon>Acari</taxon>
        <taxon>Parasitiformes</taxon>
        <taxon>Ixodida</taxon>
        <taxon>Ixodoidea</taxon>
        <taxon>Ixodidae</taxon>
        <taxon>Haemaphysalinae</taxon>
        <taxon>Haemaphysalis</taxon>
    </lineage>
</organism>
<dbReference type="InterPro" id="IPR029526">
    <property type="entry name" value="PGBD"/>
</dbReference>
<dbReference type="OrthoDB" id="6429039at2759"/>
<reference evidence="2 3" key="1">
    <citation type="journal article" date="2020" name="Cell">
        <title>Large-Scale Comparative Analyses of Tick Genomes Elucidate Their Genetic Diversity and Vector Capacities.</title>
        <authorList>
            <consortium name="Tick Genome and Microbiome Consortium (TIGMIC)"/>
            <person name="Jia N."/>
            <person name="Wang J."/>
            <person name="Shi W."/>
            <person name="Du L."/>
            <person name="Sun Y."/>
            <person name="Zhan W."/>
            <person name="Jiang J.F."/>
            <person name="Wang Q."/>
            <person name="Zhang B."/>
            <person name="Ji P."/>
            <person name="Bell-Sakyi L."/>
            <person name="Cui X.M."/>
            <person name="Yuan T.T."/>
            <person name="Jiang B.G."/>
            <person name="Yang W.F."/>
            <person name="Lam T.T."/>
            <person name="Chang Q.C."/>
            <person name="Ding S.J."/>
            <person name="Wang X.J."/>
            <person name="Zhu J.G."/>
            <person name="Ruan X.D."/>
            <person name="Zhao L."/>
            <person name="Wei J.T."/>
            <person name="Ye R.Z."/>
            <person name="Que T.C."/>
            <person name="Du C.H."/>
            <person name="Zhou Y.H."/>
            <person name="Cheng J.X."/>
            <person name="Dai P.F."/>
            <person name="Guo W.B."/>
            <person name="Han X.H."/>
            <person name="Huang E.J."/>
            <person name="Li L.F."/>
            <person name="Wei W."/>
            <person name="Gao Y.C."/>
            <person name="Liu J.Z."/>
            <person name="Shao H.Z."/>
            <person name="Wang X."/>
            <person name="Wang C.C."/>
            <person name="Yang T.C."/>
            <person name="Huo Q.B."/>
            <person name="Li W."/>
            <person name="Chen H.Y."/>
            <person name="Chen S.E."/>
            <person name="Zhou L.G."/>
            <person name="Ni X.B."/>
            <person name="Tian J.H."/>
            <person name="Sheng Y."/>
            <person name="Liu T."/>
            <person name="Pan Y.S."/>
            <person name="Xia L.Y."/>
            <person name="Li J."/>
            <person name="Zhao F."/>
            <person name="Cao W.C."/>
        </authorList>
    </citation>
    <scope>NUCLEOTIDE SEQUENCE [LARGE SCALE GENOMIC DNA]</scope>
    <source>
        <strain evidence="2">HaeL-2018</strain>
    </source>
</reference>
<keyword evidence="3" id="KW-1185">Reference proteome</keyword>
<dbReference type="EMBL" id="JABSTR010000001">
    <property type="protein sequence ID" value="KAH9359472.1"/>
    <property type="molecule type" value="Genomic_DNA"/>
</dbReference>
<dbReference type="VEuPathDB" id="VectorBase:HLOH_059484"/>
<name>A0A9J6FAE0_HAELO</name>
<feature type="domain" description="PiggyBac transposable element-derived protein" evidence="1">
    <location>
        <begin position="10"/>
        <end position="149"/>
    </location>
</feature>
<dbReference type="Pfam" id="PF13843">
    <property type="entry name" value="DDE_Tnp_1_7"/>
    <property type="match status" value="1"/>
</dbReference>
<gene>
    <name evidence="2" type="ORF">HPB48_000117</name>
</gene>
<protein>
    <recommendedName>
        <fullName evidence="1">PiggyBac transposable element-derived protein domain-containing protein</fullName>
    </recommendedName>
</protein>
<dbReference type="PANTHER" id="PTHR47055:SF3">
    <property type="entry name" value="PHORBOL-ESTER_DAG-TYPE DOMAIN-CONTAINING PROTEIN"/>
    <property type="match status" value="1"/>
</dbReference>
<dbReference type="InterPro" id="IPR052638">
    <property type="entry name" value="PiggyBac_TE-derived"/>
</dbReference>
<comment type="caution">
    <text evidence="2">The sequence shown here is derived from an EMBL/GenBank/DDBJ whole genome shotgun (WGS) entry which is preliminary data.</text>
</comment>
<dbReference type="PANTHER" id="PTHR47055">
    <property type="entry name" value="DDE_TNP_1_7 DOMAIN-CONTAINING PROTEIN"/>
    <property type="match status" value="1"/>
</dbReference>
<sequence length="150" mass="17638">MAEELPIEFRHLPYHLYFVNLFTRIHLLRHLNETNYKVTRTVRKNRVPKDCPITRPDIIKRKARWYEEQVIWDDGISIVRWMDNTVVTIASSVHGVESISSVKRSFAQKERIKVSRPNAVTRYNFFMGGTGQMDENVMASRIAISGKKWC</sequence>
<accession>A0A9J6FAE0</accession>